<dbReference type="HOGENOM" id="CLU_894389_0_0_1"/>
<protein>
    <submittedName>
        <fullName evidence="2">Uncharacterized protein</fullName>
    </submittedName>
</protein>
<feature type="compositionally biased region" description="Polar residues" evidence="1">
    <location>
        <begin position="1"/>
        <end position="10"/>
    </location>
</feature>
<gene>
    <name evidence="2" type="ORF">FIBRA_06951</name>
</gene>
<evidence type="ECO:0000313" key="2">
    <source>
        <dbReference type="EMBL" id="CCM04761.1"/>
    </source>
</evidence>
<proteinExistence type="predicted"/>
<feature type="compositionally biased region" description="Low complexity" evidence="1">
    <location>
        <begin position="300"/>
        <end position="311"/>
    </location>
</feature>
<reference evidence="2 3" key="1">
    <citation type="journal article" date="2012" name="Appl. Environ. Microbiol.">
        <title>Short-read sequencing for genomic analysis of the brown rot fungus Fibroporia radiculosa.</title>
        <authorList>
            <person name="Tang J.D."/>
            <person name="Perkins A.D."/>
            <person name="Sonstegard T.S."/>
            <person name="Schroeder S.G."/>
            <person name="Burgess S.C."/>
            <person name="Diehl S.V."/>
        </authorList>
    </citation>
    <scope>NUCLEOTIDE SEQUENCE [LARGE SCALE GENOMIC DNA]</scope>
    <source>
        <strain evidence="2 3">TFFH 294</strain>
    </source>
</reference>
<evidence type="ECO:0000313" key="3">
    <source>
        <dbReference type="Proteomes" id="UP000006352"/>
    </source>
</evidence>
<dbReference type="RefSeq" id="XP_012184044.1">
    <property type="nucleotide sequence ID" value="XM_012328654.1"/>
</dbReference>
<accession>J4IBJ3</accession>
<feature type="region of interest" description="Disordered" evidence="1">
    <location>
        <begin position="77"/>
        <end position="109"/>
    </location>
</feature>
<evidence type="ECO:0000256" key="1">
    <source>
        <dbReference type="SAM" id="MobiDB-lite"/>
    </source>
</evidence>
<dbReference type="Proteomes" id="UP000006352">
    <property type="component" value="Unassembled WGS sequence"/>
</dbReference>
<dbReference type="OrthoDB" id="3204502at2759"/>
<feature type="region of interest" description="Disordered" evidence="1">
    <location>
        <begin position="1"/>
        <end position="44"/>
    </location>
</feature>
<organism evidence="2 3">
    <name type="scientific">Fibroporia radiculosa</name>
    <dbReference type="NCBI Taxonomy" id="599839"/>
    <lineage>
        <taxon>Eukaryota</taxon>
        <taxon>Fungi</taxon>
        <taxon>Dikarya</taxon>
        <taxon>Basidiomycota</taxon>
        <taxon>Agaricomycotina</taxon>
        <taxon>Agaricomycetes</taxon>
        <taxon>Polyporales</taxon>
        <taxon>Fibroporiaceae</taxon>
        <taxon>Fibroporia</taxon>
    </lineage>
</organism>
<dbReference type="GeneID" id="24099672"/>
<dbReference type="AlphaFoldDB" id="J4IBJ3"/>
<name>J4IBJ3_9APHY</name>
<feature type="region of interest" description="Disordered" evidence="1">
    <location>
        <begin position="270"/>
        <end position="311"/>
    </location>
</feature>
<keyword evidence="3" id="KW-1185">Reference proteome</keyword>
<sequence length="311" mass="34009">MRSTTASSILDTPKLRPKKSLTPGRALDSSSPTNAPSCYDKTPDAETDCLSRRVRFSPAASFASVYTTYSSDVYDRSPIVSVPEGSPRRHYTLKDDCPSPSRSKGVSRPLQDLRPLSRSFLALTISEESEDEESGEAATQVLKASWPLPCLDMKFIQDIDTCNLDEDDNDYQKATRFYKSLSQLGKILSCLEYDGENDNADSTGLVSASSQARHISQAGSYVTDVNPPVHRRRPTDQPTMSSVEAASAEAKALRNDISLPGSDAERAVVITRSQPLSEKPDYRHLSSKSLSWLSDEQAGRGRTTGSLSSRS</sequence>
<dbReference type="InParanoid" id="J4IBJ3"/>
<feature type="region of interest" description="Disordered" evidence="1">
    <location>
        <begin position="222"/>
        <end position="243"/>
    </location>
</feature>
<dbReference type="EMBL" id="HE797167">
    <property type="protein sequence ID" value="CCM04761.1"/>
    <property type="molecule type" value="Genomic_DNA"/>
</dbReference>